<protein>
    <submittedName>
        <fullName evidence="1">PKS01 highly reducing polyketide synthase</fullName>
    </submittedName>
</protein>
<evidence type="ECO:0000313" key="1">
    <source>
        <dbReference type="EMBL" id="KAI6092718.1"/>
    </source>
</evidence>
<evidence type="ECO:0000313" key="2">
    <source>
        <dbReference type="Proteomes" id="UP001497680"/>
    </source>
</evidence>
<sequence>MAQPQKDSVSVAITGLSCRFPGDGDNLENFWESISQGKSAWSEIPADRFNAKAFWSANKKRNTSITTGAHFLRQDIALFDPNFFGISNMEASSMDPQQCIMIVAYEALETAGYSLADIAGTRTGVFMGHFTSDYKEMLFRDADAAPPYTATGVQKTSLANRLSWLFDLKGPSFAMDTACSSSLVALHLACQSLRAGESDIAIVGGTNLLLNPDMFMLFSGQNFLSPDGKCKSFDASGNGYGRGEGFAAVVLKRVDDAIVAGDPIRAVIRGTGSNQDGHTKGFTLPSADAQASLINDVYKLAGLDFSETGYVEAHGTGTQAGDTEETSGLARTLSTAHSPSNKLIVGSVKANIGHLEAVAGLAGVIKSVLMLERGMIPPNIHFHNPNPKIKFDEWNIKIPTELTRWPKDGLRRISINSFGYGGTNAHAIIDDAYHYMQKRGLNGIHFTNTLRPYTNGITKPYKLTNGHVNGVTTSSKPRLFPLSSQDRDGLKRVKKSLAEFVQKKSTEEDFVSDLAYTLAEKRSRLQWKSFTIASSADDLQTALTSDEVVYPEQLSSQKPRLGFVFTGQGAQWATMGMELMEYATFRSSIEAADAYLRAELECDWSAVEELSRGASTSKLSIALYSQTLCTVLQVALVDLLREWEITPVAVTGHSSGEIAAAYCMGALTKEDAWKVAYYRGILSSNLKTIAPEMEGAMMAVGASPEDAEVVIAKVCPGEVGVACINSPSSVTLSGDAPAINKLLKVFEADGIFARRLQVDTAYHSQHMQLVAQDYLEAIADIETGESSQGCKMHSSVTAGEADASELGAAHWVRNLISPVKFAPAIQDLVRPTIDGKKSKENAVDVLVEIGPHSALQGPATQSLKAIGITNMPYLTALVRKKGAIETALTLAGSLFTQGLPVDFAKINGLEDLVRPPKMLVDLPAYPWNHSQRYWTESRVAREYRLREVPAKSLIGAPSASLSAGERLWRGFVRLSEEPWVADHKIQGSILYPGAGFLAMAIEAALQSSDKNRTVLGFRLRDIQLVAAMVVTEDADVEYTVSLRPHLSGTREQSSTWTEFTISSSPDGQNLTRNCLGLIIVEYEQSDKPAIVQELELEKQAACSRNQEAAKQCKFPQTCEKFYQELETIGLGYGPAFTNVTELRTRAGQSYGAVSIPDVGLETPERPHVIHPGTLDAVFHLAFAAVNGGGNKLAVPMVPKSIDEVVVAANIPYSAGQRLKGFSNAAKHGFKELKADIVMLDEQETRPVLSISGFCCAEIAGGSAADTGAVSKKICSKLIWKPALDMLSTEELKLLLSGKDSVNAQLAEYIKISHHINPSTSILELAGTSSLLSNLDIADVLSTAEYTVACQTDEIKAGLQQSLADFSGINYCLDPLSEEIPEDLKEKSDLVIFPSSSSLSVESIISASLLLNKGGKICVIESVTNAKATESLLKNAGLLVVFESAANGQVLITASSDAPTEEAKANEEVVLILDFIPPAATRVLEHHLTAALTGRGYKVSSVVWGEVDVSTLKGKTCISLMELEQPFLENLGEEDFNAVKQLILDAGSVMWVNGLDTPASGMMNGVARVVRNEVPGIKLRTFNAPYISLGKPARLAEIISRVFSSGSADNELLFKDDFIQVSRVVEDVSLNDEMDRINPQNSKLVDHIPLRDAPSPLKLAIGTVGIMDTLCFERDNLPRTELKSDEVEIKVKATALNFREIMSVMGQIPDALLGFDAAGVIIRVGSGVTKFRVGDRVAMCGHGAHRTVHRSKAGFCQLLPDNLTFEQAASIPVVHGTAWYGLVHQARVKKGQSILIHTAAGGVGQAAIQVAQHYEMDIYATVGSEAKRALLRDTYGIADDHIFSSRDLSFVQGVKRMTNGRGVDVVLNSLAGEALRQSWYCIAPFGTFIEIGLKDILGNTRLDMRPFIQDATFCFFNLNHIERDRPELMAEIIEGAFDFIRRGITRPITPLVTYPISEVENAFRLMQTGKHIGKIALSFNDDDVVPVVRSGTESLLLDLDPSASYVLVGGLGGLGRSISTMLVDNGARKLCFLSRSGAASTEAQKLLSDLESRQVQAKAIACDVSDAASLNKAIAQCTAELGRVRGVIQCAMVLRDVLFSNMTHHQWVESTQPKVQGTWNLHNALPDVDFFVMLSSFAGIFGNRGQSNYAAGCAFQDQVAHYRRSRGRHALSLDVGLMRDIGVLAEKGITESLRDWEVPYGIRGAEFLDIMRLVIAGDASGALATPQVMTGFATGGSAVAAGIDQPFYLEDAKFAIMAQTGVREQAAAGLGSGNADSVQNLVAGCASANEAAEHVTTALVNRVSKMLQTPSSEIDTARALHSYGIDSLVAIEIVNWALKELRSQITVFDVMAAVPITMTALKIAASSALLSV</sequence>
<dbReference type="EMBL" id="MU394282">
    <property type="protein sequence ID" value="KAI6092718.1"/>
    <property type="molecule type" value="Genomic_DNA"/>
</dbReference>
<organism evidence="1 2">
    <name type="scientific">Hypoxylon rubiginosum</name>
    <dbReference type="NCBI Taxonomy" id="110542"/>
    <lineage>
        <taxon>Eukaryota</taxon>
        <taxon>Fungi</taxon>
        <taxon>Dikarya</taxon>
        <taxon>Ascomycota</taxon>
        <taxon>Pezizomycotina</taxon>
        <taxon>Sordariomycetes</taxon>
        <taxon>Xylariomycetidae</taxon>
        <taxon>Xylariales</taxon>
        <taxon>Hypoxylaceae</taxon>
        <taxon>Hypoxylon</taxon>
    </lineage>
</organism>
<dbReference type="Proteomes" id="UP001497680">
    <property type="component" value="Unassembled WGS sequence"/>
</dbReference>
<name>A0ACC0DJJ3_9PEZI</name>
<accession>A0ACC0DJJ3</accession>
<proteinExistence type="predicted"/>
<keyword evidence="2" id="KW-1185">Reference proteome</keyword>
<gene>
    <name evidence="1" type="ORF">F4821DRAFT_253465</name>
</gene>
<comment type="caution">
    <text evidence="1">The sequence shown here is derived from an EMBL/GenBank/DDBJ whole genome shotgun (WGS) entry which is preliminary data.</text>
</comment>
<reference evidence="1 2" key="1">
    <citation type="journal article" date="2022" name="New Phytol.">
        <title>Ecological generalism drives hyperdiversity of secondary metabolite gene clusters in xylarialean endophytes.</title>
        <authorList>
            <person name="Franco M.E.E."/>
            <person name="Wisecaver J.H."/>
            <person name="Arnold A.E."/>
            <person name="Ju Y.M."/>
            <person name="Slot J.C."/>
            <person name="Ahrendt S."/>
            <person name="Moore L.P."/>
            <person name="Eastman K.E."/>
            <person name="Scott K."/>
            <person name="Konkel Z."/>
            <person name="Mondo S.J."/>
            <person name="Kuo A."/>
            <person name="Hayes R.D."/>
            <person name="Haridas S."/>
            <person name="Andreopoulos B."/>
            <person name="Riley R."/>
            <person name="LaButti K."/>
            <person name="Pangilinan J."/>
            <person name="Lipzen A."/>
            <person name="Amirebrahimi M."/>
            <person name="Yan J."/>
            <person name="Adam C."/>
            <person name="Keymanesh K."/>
            <person name="Ng V."/>
            <person name="Louie K."/>
            <person name="Northen T."/>
            <person name="Drula E."/>
            <person name="Henrissat B."/>
            <person name="Hsieh H.M."/>
            <person name="Youens-Clark K."/>
            <person name="Lutzoni F."/>
            <person name="Miadlikowska J."/>
            <person name="Eastwood D.C."/>
            <person name="Hamelin R.C."/>
            <person name="Grigoriev I.V."/>
            <person name="U'Ren J.M."/>
        </authorList>
    </citation>
    <scope>NUCLEOTIDE SEQUENCE [LARGE SCALE GENOMIC DNA]</scope>
    <source>
        <strain evidence="1 2">ER1909</strain>
    </source>
</reference>